<dbReference type="InterPro" id="IPR016461">
    <property type="entry name" value="COMT-like"/>
</dbReference>
<name>A0A2U1PUZ0_ARTAN</name>
<feature type="domain" description="O-methyltransferase dimerisation" evidence="7">
    <location>
        <begin position="12"/>
        <end position="103"/>
    </location>
</feature>
<dbReference type="Gene3D" id="3.40.50.150">
    <property type="entry name" value="Vaccinia Virus protein VP39"/>
    <property type="match status" value="1"/>
</dbReference>
<gene>
    <name evidence="8" type="ORF">CTI12_AA110280</name>
</gene>
<dbReference type="InterPro" id="IPR029063">
    <property type="entry name" value="SAM-dependent_MTases_sf"/>
</dbReference>
<protein>
    <submittedName>
        <fullName evidence="8">Caffeic acid 3-O-methyltransferase</fullName>
    </submittedName>
</protein>
<comment type="similarity">
    <text evidence="4">Belongs to the class I-like SAM-binding methyltransferase superfamily. Cation-independent O-methyltransferase family. COMT subfamily.</text>
</comment>
<keyword evidence="3" id="KW-0949">S-adenosyl-L-methionine</keyword>
<dbReference type="InterPro" id="IPR036388">
    <property type="entry name" value="WH-like_DNA-bd_sf"/>
</dbReference>
<keyword evidence="2 8" id="KW-0808">Transferase</keyword>
<dbReference type="Gene3D" id="1.10.10.10">
    <property type="entry name" value="Winged helix-like DNA-binding domain superfamily/Winged helix DNA-binding domain"/>
    <property type="match status" value="1"/>
</dbReference>
<feature type="domain" description="O-methyltransferase C-terminal" evidence="6">
    <location>
        <begin position="127"/>
        <end position="331"/>
    </location>
</feature>
<dbReference type="PIRSF" id="PIRSF005739">
    <property type="entry name" value="O-mtase"/>
    <property type="match status" value="1"/>
</dbReference>
<dbReference type="SUPFAM" id="SSF53335">
    <property type="entry name" value="S-adenosyl-L-methionine-dependent methyltransferases"/>
    <property type="match status" value="1"/>
</dbReference>
<keyword evidence="1 8" id="KW-0489">Methyltransferase</keyword>
<evidence type="ECO:0000256" key="5">
    <source>
        <dbReference type="PIRSR" id="PIRSR005739-1"/>
    </source>
</evidence>
<dbReference type="GO" id="GO:0032259">
    <property type="term" value="P:methylation"/>
    <property type="evidence" value="ECO:0007669"/>
    <property type="project" value="UniProtKB-KW"/>
</dbReference>
<accession>A0A2U1PUZ0</accession>
<evidence type="ECO:0000313" key="9">
    <source>
        <dbReference type="Proteomes" id="UP000245207"/>
    </source>
</evidence>
<dbReference type="Proteomes" id="UP000245207">
    <property type="component" value="Unassembled WGS sequence"/>
</dbReference>
<comment type="caution">
    <text evidence="8">The sequence shown here is derived from an EMBL/GenBank/DDBJ whole genome shotgun (WGS) entry which is preliminary data.</text>
</comment>
<evidence type="ECO:0000259" key="7">
    <source>
        <dbReference type="Pfam" id="PF08100"/>
    </source>
</evidence>
<evidence type="ECO:0000313" key="8">
    <source>
        <dbReference type="EMBL" id="PWA89574.1"/>
    </source>
</evidence>
<dbReference type="InterPro" id="IPR012967">
    <property type="entry name" value="COMT_dimerisation"/>
</dbReference>
<dbReference type="PROSITE" id="PS51683">
    <property type="entry name" value="SAM_OMT_II"/>
    <property type="match status" value="1"/>
</dbReference>
<organism evidence="8 9">
    <name type="scientific">Artemisia annua</name>
    <name type="common">Sweet wormwood</name>
    <dbReference type="NCBI Taxonomy" id="35608"/>
    <lineage>
        <taxon>Eukaryota</taxon>
        <taxon>Viridiplantae</taxon>
        <taxon>Streptophyta</taxon>
        <taxon>Embryophyta</taxon>
        <taxon>Tracheophyta</taxon>
        <taxon>Spermatophyta</taxon>
        <taxon>Magnoliopsida</taxon>
        <taxon>eudicotyledons</taxon>
        <taxon>Gunneridae</taxon>
        <taxon>Pentapetalae</taxon>
        <taxon>asterids</taxon>
        <taxon>campanulids</taxon>
        <taxon>Asterales</taxon>
        <taxon>Asteraceae</taxon>
        <taxon>Asteroideae</taxon>
        <taxon>Anthemideae</taxon>
        <taxon>Artemisiinae</taxon>
        <taxon>Artemisia</taxon>
    </lineage>
</organism>
<dbReference type="STRING" id="35608.A0A2U1PUZ0"/>
<keyword evidence="9" id="KW-1185">Reference proteome</keyword>
<dbReference type="OrthoDB" id="1606438at2759"/>
<dbReference type="GO" id="GO:0008757">
    <property type="term" value="F:S-adenosylmethionine-dependent methyltransferase activity"/>
    <property type="evidence" value="ECO:0007669"/>
    <property type="project" value="UniProtKB-ARBA"/>
</dbReference>
<dbReference type="FunFam" id="1.10.10.10:FF:000357">
    <property type="entry name" value="Caffeic acid 3-O-methyltransferase"/>
    <property type="match status" value="1"/>
</dbReference>
<feature type="active site" description="Proton acceptor" evidence="5">
    <location>
        <position position="256"/>
    </location>
</feature>
<evidence type="ECO:0000256" key="1">
    <source>
        <dbReference type="ARBA" id="ARBA00022603"/>
    </source>
</evidence>
<dbReference type="PANTHER" id="PTHR11746">
    <property type="entry name" value="O-METHYLTRANSFERASE"/>
    <property type="match status" value="1"/>
</dbReference>
<dbReference type="SUPFAM" id="SSF46785">
    <property type="entry name" value="Winged helix' DNA-binding domain"/>
    <property type="match status" value="1"/>
</dbReference>
<evidence type="ECO:0000256" key="4">
    <source>
        <dbReference type="ARBA" id="ARBA00034481"/>
    </source>
</evidence>
<dbReference type="InterPro" id="IPR001077">
    <property type="entry name" value="COMT_C"/>
</dbReference>
<dbReference type="AlphaFoldDB" id="A0A2U1PUZ0"/>
<reference evidence="8 9" key="1">
    <citation type="journal article" date="2018" name="Mol. Plant">
        <title>The genome of Artemisia annua provides insight into the evolution of Asteraceae family and artemisinin biosynthesis.</title>
        <authorList>
            <person name="Shen Q."/>
            <person name="Zhang L."/>
            <person name="Liao Z."/>
            <person name="Wang S."/>
            <person name="Yan T."/>
            <person name="Shi P."/>
            <person name="Liu M."/>
            <person name="Fu X."/>
            <person name="Pan Q."/>
            <person name="Wang Y."/>
            <person name="Lv Z."/>
            <person name="Lu X."/>
            <person name="Zhang F."/>
            <person name="Jiang W."/>
            <person name="Ma Y."/>
            <person name="Chen M."/>
            <person name="Hao X."/>
            <person name="Li L."/>
            <person name="Tang Y."/>
            <person name="Lv G."/>
            <person name="Zhou Y."/>
            <person name="Sun X."/>
            <person name="Brodelius P.E."/>
            <person name="Rose J.K.C."/>
            <person name="Tang K."/>
        </authorList>
    </citation>
    <scope>NUCLEOTIDE SEQUENCE [LARGE SCALE GENOMIC DNA]</scope>
    <source>
        <strain evidence="9">cv. Huhao1</strain>
        <tissue evidence="8">Leaf</tissue>
    </source>
</reference>
<dbReference type="Pfam" id="PF00891">
    <property type="entry name" value="Methyltransf_2"/>
    <property type="match status" value="1"/>
</dbReference>
<dbReference type="EMBL" id="PKPP01000706">
    <property type="protein sequence ID" value="PWA89574.1"/>
    <property type="molecule type" value="Genomic_DNA"/>
</dbReference>
<dbReference type="GO" id="GO:0008171">
    <property type="term" value="F:O-methyltransferase activity"/>
    <property type="evidence" value="ECO:0007669"/>
    <property type="project" value="InterPro"/>
</dbReference>
<dbReference type="GO" id="GO:0046983">
    <property type="term" value="F:protein dimerization activity"/>
    <property type="evidence" value="ECO:0007669"/>
    <property type="project" value="InterPro"/>
</dbReference>
<dbReference type="InterPro" id="IPR036390">
    <property type="entry name" value="WH_DNA-bd_sf"/>
</dbReference>
<proteinExistence type="inferred from homology"/>
<evidence type="ECO:0000256" key="2">
    <source>
        <dbReference type="ARBA" id="ARBA00022679"/>
    </source>
</evidence>
<sequence>MGTNEDQFTYAMQLVTSTSLTMVLVSSIKLKVLDAIAEAGPHAHLSAHEIATRLTIPNQNAPAMIDRMLRLLASHSVVTCTERNHDSKLERVYGLTPVAKYFIPNEDGVSLGAFMELLQDKIFINNWFGLADSVVEGVVSFDKIYGTRSDEYPALDARFNAVFNKAMVNHTTIVMKEILERYHGFNNIKNMVDVGGGLGVTLNMIVSKYPTIKGINFDQPHVIHCAPIYPGIEHVGGDMFDCVPQGDVIFMKWLLHILSDDQCSKLLKNCYKALPDDGKVISIEANLPFLSDTSSAMKVTTHLDTMLMTKYSGGKERTEDEYLALVKGAGFTGLAKKCLVCNLWVMEFYK</sequence>
<dbReference type="Pfam" id="PF08100">
    <property type="entry name" value="Dimerisation"/>
    <property type="match status" value="1"/>
</dbReference>
<evidence type="ECO:0000256" key="3">
    <source>
        <dbReference type="ARBA" id="ARBA00022691"/>
    </source>
</evidence>
<evidence type="ECO:0000259" key="6">
    <source>
        <dbReference type="Pfam" id="PF00891"/>
    </source>
</evidence>